<dbReference type="EMBL" id="MF990795">
    <property type="protein sequence ID" value="AXH01317.1"/>
    <property type="molecule type" value="Genomic_DNA"/>
</dbReference>
<reference evidence="1" key="1">
    <citation type="journal article" date="2018" name="Front. Microbiol.">
        <title>Genome Sequencing Reveals a Large and Diverse Repertoire of Antimicrobial Peptides.</title>
        <authorList>
            <person name="Rezaei Javan R."/>
            <person name="van Tonder A.J."/>
            <person name="King J.P."/>
            <person name="Harrold C.L."/>
            <person name="Brueggemann A.B."/>
        </authorList>
    </citation>
    <scope>NUCLEOTIDE SEQUENCE</scope>
    <source>
        <strain evidence="1">VICE0913</strain>
    </source>
</reference>
<protein>
    <submittedName>
        <fullName evidence="1">Uncharacterized protein</fullName>
    </submittedName>
</protein>
<proteinExistence type="predicted"/>
<name>A0A385A004_STREE</name>
<gene>
    <name evidence="1" type="primary">ssaX2</name>
    <name evidence="1" type="ORF">streptosactin_00004</name>
</gene>
<organism evidence="1">
    <name type="scientific">Streptococcus pneumoniae</name>
    <dbReference type="NCBI Taxonomy" id="1313"/>
    <lineage>
        <taxon>Bacteria</taxon>
        <taxon>Bacillati</taxon>
        <taxon>Bacillota</taxon>
        <taxon>Bacilli</taxon>
        <taxon>Lactobacillales</taxon>
        <taxon>Streptococcaceae</taxon>
        <taxon>Streptococcus</taxon>
    </lineage>
</organism>
<sequence length="331" mass="39169">MIWKDRDINLKILYYNISNKCRYDVLSDNIKEIKDKIEKLAFMNGVYISLNNTVICTNNYLVIGILYVNDYCNIDKILDEISVLIETTKKENCLSKYIYETKTVKEFNKFINNLNNIDASFCANLQNSTKQNFVNKWCEYPSVNLRNKIRINLNRIDPNSKKLFDSDKKYFMGLCLYCKEGIKLKSIFILNILKESIGDNDTDSVFFGMRKRGDIYSGYSKVFFDTNTLLSGCFAGYSYKLCKEIREEILNRVNLLCFDTLELDKFKKKYINYFKILNLEYHKGYLIEPYFRYFHEIKEFEDIIGVVESIEVEDINSFVNEVEYMDVVLEI</sequence>
<evidence type="ECO:0000313" key="1">
    <source>
        <dbReference type="EMBL" id="AXH01317.1"/>
    </source>
</evidence>
<accession>A0A385A004</accession>
<dbReference type="AlphaFoldDB" id="A0A385A004"/>
<dbReference type="RefSeq" id="WP_021003055.1">
    <property type="nucleotide sequence ID" value="NZ_FDNN01000011.1"/>
</dbReference>